<reference evidence="1" key="1">
    <citation type="submission" date="2021-04" db="EMBL/GenBank/DDBJ databases">
        <title>Complete Genome Sequences of Macrococcus spp. from dog and cattle.</title>
        <authorList>
            <person name="Schwendener S."/>
            <person name="Perreten V."/>
        </authorList>
    </citation>
    <scope>NUCLEOTIDE SEQUENCE</scope>
    <source>
        <strain evidence="1">Epi0143-OL</strain>
    </source>
</reference>
<name>A0A9Q9BWM6_9STAP</name>
<accession>A0A9Q9BWM6</accession>
<sequence>MKLSISLEMVAMSKYQTYITRGIDEHIPSSIINIIWSLVLKREEEAAKYNETPDYLSIFHIRKTDKDNVICIKHLQEQPPYSNTYKFISNEVFTRQKVYVIREDTVDLKYFVMLLPDEY</sequence>
<dbReference type="Gene3D" id="3.10.450.150">
    <property type="entry name" value="enterococcus faecalis protein"/>
    <property type="match status" value="1"/>
</dbReference>
<dbReference type="InterPro" id="IPR009303">
    <property type="entry name" value="DUF960"/>
</dbReference>
<dbReference type="Pfam" id="PF06124">
    <property type="entry name" value="DUF960"/>
    <property type="match status" value="1"/>
</dbReference>
<protein>
    <recommendedName>
        <fullName evidence="3">DUF960 domain-containing protein</fullName>
    </recommendedName>
</protein>
<dbReference type="Proteomes" id="UP001057381">
    <property type="component" value="Chromosome"/>
</dbReference>
<evidence type="ECO:0008006" key="3">
    <source>
        <dbReference type="Google" id="ProtNLM"/>
    </source>
</evidence>
<dbReference type="KEGG" id="mequ:KFV11_00210"/>
<organism evidence="1 2">
    <name type="scientific">Macrococcus equipercicus</name>
    <dbReference type="NCBI Taxonomy" id="69967"/>
    <lineage>
        <taxon>Bacteria</taxon>
        <taxon>Bacillati</taxon>
        <taxon>Bacillota</taxon>
        <taxon>Bacilli</taxon>
        <taxon>Bacillales</taxon>
        <taxon>Staphylococcaceae</taxon>
        <taxon>Macrococcus</taxon>
    </lineage>
</organism>
<dbReference type="RefSeq" id="WP_254249991.1">
    <property type="nucleotide sequence ID" value="NZ_CP073809.1"/>
</dbReference>
<proteinExistence type="predicted"/>
<dbReference type="AlphaFoldDB" id="A0A9Q9BWM6"/>
<gene>
    <name evidence="1" type="ORF">KFV11_00210</name>
</gene>
<evidence type="ECO:0000313" key="1">
    <source>
        <dbReference type="EMBL" id="UTH13837.1"/>
    </source>
</evidence>
<evidence type="ECO:0000313" key="2">
    <source>
        <dbReference type="Proteomes" id="UP001057381"/>
    </source>
</evidence>
<dbReference type="EMBL" id="CP073809">
    <property type="protein sequence ID" value="UTH13837.1"/>
    <property type="molecule type" value="Genomic_DNA"/>
</dbReference>